<evidence type="ECO:0000259" key="2">
    <source>
        <dbReference type="Pfam" id="PF03372"/>
    </source>
</evidence>
<dbReference type="Pfam" id="PF14111">
    <property type="entry name" value="DUF4283"/>
    <property type="match status" value="1"/>
</dbReference>
<feature type="region of interest" description="Disordered" evidence="1">
    <location>
        <begin position="153"/>
        <end position="202"/>
    </location>
</feature>
<dbReference type="Gene3D" id="3.60.10.10">
    <property type="entry name" value="Endonuclease/exonuclease/phosphatase"/>
    <property type="match status" value="1"/>
</dbReference>
<feature type="non-terminal residue" evidence="4">
    <location>
        <position position="1"/>
    </location>
</feature>
<dbReference type="PANTHER" id="PTHR33710:SF77">
    <property type="entry name" value="DNASE I-LIKE SUPERFAMILY PROTEIN"/>
    <property type="match status" value="1"/>
</dbReference>
<dbReference type="InterPro" id="IPR036691">
    <property type="entry name" value="Endo/exonu/phosph_ase_sf"/>
</dbReference>
<keyword evidence="5" id="KW-1185">Reference proteome</keyword>
<feature type="compositionally biased region" description="Pro residues" evidence="1">
    <location>
        <begin position="1"/>
        <end position="13"/>
    </location>
</feature>
<dbReference type="InterPro" id="IPR005135">
    <property type="entry name" value="Endo/exonuclease/phosphatase"/>
</dbReference>
<dbReference type="Proteomes" id="UP000836841">
    <property type="component" value="Chromosome 3"/>
</dbReference>
<sequence length="627" mass="68936">PPRPPIPSDPLDPAPLSLSQFPPLKSPESKKPFSDLLLGIGSQSSVLYSNTSTAEVVMTEATSPISGTSKMTAEMPTSEPQIATTAIQCSAIAEIVADAPVIVDTTTSEVVMEDATVTNSVEAFLPAPISIHTTVDGISSKNTVPVTYTIVPPKSSSPLHTNRASNSVYPTATHSAGSPDYTAPLDSTHAAPVPEKASVKPSQLAPTLAERIRISEDRSLKRLAPITYTDSGRPTVLIPDEVFIRGVELHKDFIICYFNGRPPPYSQIQNVLTHMWGRGKRVEIHNNPLTGSMIFRIPSDYLMHKILEKGVCLTLAHVKVEVNLATPLPRVVEFTRQSGEVVEVKVDYPWMPPTCSHCKELGHIVRNCLLLPKPVHAQQPVKPRGPVTPLQKKGKGHSEMQSDICQLSSPLVPPIASVTMDIELPALRNSIPFVNKVSPPSVPVILALPATIMATGSNRFFFTAVYASNQREERNDLWVELLEVHQNYSLHLFPWMIGGDFNQILHHVEHSSRDINILDTSMIEFRDTLTQMGMFDLRFQGPLFTWTNCRPEAPIGKKLDRLLVNSPLISMFPHSAAMFLPLLTSDHSPCLIDLALPLPTAVRNSLLHPHKCLLEAKDDQRQSKTVR</sequence>
<accession>A0AAU9RYS9</accession>
<dbReference type="Pfam" id="PF03372">
    <property type="entry name" value="Exo_endo_phos"/>
    <property type="match status" value="1"/>
</dbReference>
<feature type="domain" description="Endonuclease/exonuclease/phosphatase" evidence="2">
    <location>
        <begin position="451"/>
        <end position="587"/>
    </location>
</feature>
<evidence type="ECO:0000259" key="3">
    <source>
        <dbReference type="Pfam" id="PF14111"/>
    </source>
</evidence>
<proteinExistence type="predicted"/>
<evidence type="ECO:0000313" key="4">
    <source>
        <dbReference type="EMBL" id="CAH2053105.1"/>
    </source>
</evidence>
<feature type="compositionally biased region" description="Polar residues" evidence="1">
    <location>
        <begin position="154"/>
        <end position="176"/>
    </location>
</feature>
<evidence type="ECO:0000313" key="5">
    <source>
        <dbReference type="Proteomes" id="UP000836841"/>
    </source>
</evidence>
<evidence type="ECO:0008006" key="6">
    <source>
        <dbReference type="Google" id="ProtNLM"/>
    </source>
</evidence>
<feature type="domain" description="DUF4283" evidence="3">
    <location>
        <begin position="248"/>
        <end position="311"/>
    </location>
</feature>
<dbReference type="InterPro" id="IPR025558">
    <property type="entry name" value="DUF4283"/>
</dbReference>
<dbReference type="PANTHER" id="PTHR33710">
    <property type="entry name" value="BNAC02G09200D PROTEIN"/>
    <property type="match status" value="1"/>
</dbReference>
<gene>
    <name evidence="4" type="ORF">TAV2_LOCUS9136</name>
</gene>
<feature type="region of interest" description="Disordered" evidence="1">
    <location>
        <begin position="1"/>
        <end position="30"/>
    </location>
</feature>
<name>A0AAU9RYS9_THLAR</name>
<dbReference type="SUPFAM" id="SSF56219">
    <property type="entry name" value="DNase I-like"/>
    <property type="match status" value="1"/>
</dbReference>
<dbReference type="EMBL" id="OU466859">
    <property type="protein sequence ID" value="CAH2053105.1"/>
    <property type="molecule type" value="Genomic_DNA"/>
</dbReference>
<protein>
    <recommendedName>
        <fullName evidence="6">DUF4283 domain-containing protein</fullName>
    </recommendedName>
</protein>
<reference evidence="4 5" key="1">
    <citation type="submission" date="2022-03" db="EMBL/GenBank/DDBJ databases">
        <authorList>
            <person name="Nunn A."/>
            <person name="Chopra R."/>
            <person name="Nunn A."/>
            <person name="Contreras Garrido A."/>
        </authorList>
    </citation>
    <scope>NUCLEOTIDE SEQUENCE [LARGE SCALE GENOMIC DNA]</scope>
</reference>
<evidence type="ECO:0000256" key="1">
    <source>
        <dbReference type="SAM" id="MobiDB-lite"/>
    </source>
</evidence>
<organism evidence="4 5">
    <name type="scientific">Thlaspi arvense</name>
    <name type="common">Field penny-cress</name>
    <dbReference type="NCBI Taxonomy" id="13288"/>
    <lineage>
        <taxon>Eukaryota</taxon>
        <taxon>Viridiplantae</taxon>
        <taxon>Streptophyta</taxon>
        <taxon>Embryophyta</taxon>
        <taxon>Tracheophyta</taxon>
        <taxon>Spermatophyta</taxon>
        <taxon>Magnoliopsida</taxon>
        <taxon>eudicotyledons</taxon>
        <taxon>Gunneridae</taxon>
        <taxon>Pentapetalae</taxon>
        <taxon>rosids</taxon>
        <taxon>malvids</taxon>
        <taxon>Brassicales</taxon>
        <taxon>Brassicaceae</taxon>
        <taxon>Thlaspideae</taxon>
        <taxon>Thlaspi</taxon>
    </lineage>
</organism>
<dbReference type="AlphaFoldDB" id="A0AAU9RYS9"/>
<dbReference type="GO" id="GO:0003824">
    <property type="term" value="F:catalytic activity"/>
    <property type="evidence" value="ECO:0007669"/>
    <property type="project" value="InterPro"/>
</dbReference>